<keyword evidence="3" id="KW-0349">Heme</keyword>
<dbReference type="InterPro" id="IPR006314">
    <property type="entry name" value="Dyp_peroxidase"/>
</dbReference>
<dbReference type="AlphaFoldDB" id="A0A4R6TCI0"/>
<dbReference type="PROSITE" id="PS51404">
    <property type="entry name" value="DYP_PEROXIDASE"/>
    <property type="match status" value="1"/>
</dbReference>
<evidence type="ECO:0000256" key="3">
    <source>
        <dbReference type="ARBA" id="ARBA00022617"/>
    </source>
</evidence>
<evidence type="ECO:0000256" key="5">
    <source>
        <dbReference type="ARBA" id="ARBA00022729"/>
    </source>
</evidence>
<evidence type="ECO:0000259" key="8">
    <source>
        <dbReference type="Pfam" id="PF20628"/>
    </source>
</evidence>
<dbReference type="GO" id="GO:0005829">
    <property type="term" value="C:cytosol"/>
    <property type="evidence" value="ECO:0007669"/>
    <property type="project" value="TreeGrafter"/>
</dbReference>
<dbReference type="EMBL" id="SNYH01000007">
    <property type="protein sequence ID" value="TDQ21885.1"/>
    <property type="molecule type" value="Genomic_DNA"/>
</dbReference>
<evidence type="ECO:0000256" key="1">
    <source>
        <dbReference type="ARBA" id="ARBA00001970"/>
    </source>
</evidence>
<evidence type="ECO:0000256" key="2">
    <source>
        <dbReference type="ARBA" id="ARBA00022559"/>
    </source>
</evidence>
<comment type="caution">
    <text evidence="9">The sequence shown here is derived from an EMBL/GenBank/DDBJ whole genome shotgun (WGS) entry which is preliminary data.</text>
</comment>
<evidence type="ECO:0000313" key="9">
    <source>
        <dbReference type="EMBL" id="TDQ21885.1"/>
    </source>
</evidence>
<name>A0A4R6TCI0_9FLAO</name>
<feature type="domain" description="Dyp-type peroxidase C-terminal" evidence="8">
    <location>
        <begin position="265"/>
        <end position="419"/>
    </location>
</feature>
<dbReference type="InterPro" id="IPR048328">
    <property type="entry name" value="Dyp_perox_C"/>
</dbReference>
<evidence type="ECO:0000256" key="7">
    <source>
        <dbReference type="ARBA" id="ARBA00023004"/>
    </source>
</evidence>
<keyword evidence="4" id="KW-0479">Metal-binding</keyword>
<keyword evidence="10" id="KW-1185">Reference proteome</keyword>
<dbReference type="GO" id="GO:0020037">
    <property type="term" value="F:heme binding"/>
    <property type="evidence" value="ECO:0007669"/>
    <property type="project" value="InterPro"/>
</dbReference>
<dbReference type="RefSeq" id="WP_133537964.1">
    <property type="nucleotide sequence ID" value="NZ_SNYH01000007.1"/>
</dbReference>
<dbReference type="OrthoDB" id="9781066at2"/>
<evidence type="ECO:0000256" key="6">
    <source>
        <dbReference type="ARBA" id="ARBA00023002"/>
    </source>
</evidence>
<keyword evidence="5" id="KW-0732">Signal</keyword>
<comment type="cofactor">
    <cofactor evidence="1">
        <name>heme b</name>
        <dbReference type="ChEBI" id="CHEBI:60344"/>
    </cofactor>
</comment>
<keyword evidence="7" id="KW-0408">Iron</keyword>
<dbReference type="GO" id="GO:0046872">
    <property type="term" value="F:metal ion binding"/>
    <property type="evidence" value="ECO:0007669"/>
    <property type="project" value="UniProtKB-KW"/>
</dbReference>
<organism evidence="9 10">
    <name type="scientific">Tenacibaculum caenipelagi</name>
    <dbReference type="NCBI Taxonomy" id="1325435"/>
    <lineage>
        <taxon>Bacteria</taxon>
        <taxon>Pseudomonadati</taxon>
        <taxon>Bacteroidota</taxon>
        <taxon>Flavobacteriia</taxon>
        <taxon>Flavobacteriales</taxon>
        <taxon>Flavobacteriaceae</taxon>
        <taxon>Tenacibaculum</taxon>
    </lineage>
</organism>
<gene>
    <name evidence="9" type="ORF">DFQ07_2981</name>
</gene>
<keyword evidence="6" id="KW-0560">Oxidoreductase</keyword>
<proteinExistence type="predicted"/>
<reference evidence="9 10" key="1">
    <citation type="submission" date="2019-03" db="EMBL/GenBank/DDBJ databases">
        <title>Genomic Encyclopedia of Type Strains, Phase III (KMG-III): the genomes of soil and plant-associated and newly described type strains.</title>
        <authorList>
            <person name="Whitman W."/>
        </authorList>
    </citation>
    <scope>NUCLEOTIDE SEQUENCE [LARGE SCALE GENOMIC DNA]</scope>
    <source>
        <strain evidence="9 10">CECT 8283</strain>
    </source>
</reference>
<dbReference type="Proteomes" id="UP000295390">
    <property type="component" value="Unassembled WGS sequence"/>
</dbReference>
<dbReference type="InterPro" id="IPR011008">
    <property type="entry name" value="Dimeric_a/b-barrel"/>
</dbReference>
<dbReference type="GO" id="GO:0004601">
    <property type="term" value="F:peroxidase activity"/>
    <property type="evidence" value="ECO:0007669"/>
    <property type="project" value="UniProtKB-KW"/>
</dbReference>
<dbReference type="Pfam" id="PF20628">
    <property type="entry name" value="Dyp_perox_C"/>
    <property type="match status" value="1"/>
</dbReference>
<evidence type="ECO:0000256" key="4">
    <source>
        <dbReference type="ARBA" id="ARBA00022723"/>
    </source>
</evidence>
<accession>A0A4R6TCI0</accession>
<sequence length="501" mass="56875">MTSPPTTNKPSIKLSQKHLDVNDPNLKIVLEDIQGNILKSHGRSHSRHIFLQFNGHSHENRMWLNQFASQLTSAYEQHQTSLDFKNSGTEHLFTGLLLSHSGYQALEIDSNQIPDDKAFRAGMKDITFQYDTGPNGVHERTINPLNDTPKNWQIPFNQKIDALLILAYGGDKTDDEVCNNYLDNEIAKIESSINNVATILSVEKGYILRNKNNDVIEHFGFVDGLSNPVFFKSDFDSWQNKEGIKSFDPTAPFDLVAVNDPGGIDEDLSFGTYFVYRKMQQNIKGFNKQAQQLASLISEKTDDKIDSEYAGALAFGRYKDGTPLTANSKKDTFNNFDYQEDMEGLKCPFHSHIRKTNPRGDTNRINNTPIQKERSHRIVRRGISYGSKNLNPDSEWTDAGLLFLSCQSDIEQQFLVMQCGWSDNPNFPIKDTGHDPITGEQNTKLSNNIKEWQHQVNGKTITLDFRYKNLVKVLGGEYFFAPSISFLKNLINNQPKKPNLL</sequence>
<dbReference type="PANTHER" id="PTHR30521:SF4">
    <property type="entry name" value="DEFERROCHELATASE"/>
    <property type="match status" value="1"/>
</dbReference>
<protein>
    <submittedName>
        <fullName evidence="9">Dyp-type peroxidase family</fullName>
    </submittedName>
</protein>
<evidence type="ECO:0000313" key="10">
    <source>
        <dbReference type="Proteomes" id="UP000295390"/>
    </source>
</evidence>
<keyword evidence="2 9" id="KW-0575">Peroxidase</keyword>
<dbReference type="SUPFAM" id="SSF54909">
    <property type="entry name" value="Dimeric alpha+beta barrel"/>
    <property type="match status" value="1"/>
</dbReference>
<dbReference type="PANTHER" id="PTHR30521">
    <property type="entry name" value="DEFERROCHELATASE/PEROXIDASE"/>
    <property type="match status" value="1"/>
</dbReference>